<evidence type="ECO:0000256" key="3">
    <source>
        <dbReference type="ARBA" id="ARBA00022729"/>
    </source>
</evidence>
<dbReference type="PROSITE" id="PS50041">
    <property type="entry name" value="C_TYPE_LECTIN_2"/>
    <property type="match status" value="1"/>
</dbReference>
<dbReference type="InterPro" id="IPR001304">
    <property type="entry name" value="C-type_lectin-like"/>
</dbReference>
<evidence type="ECO:0000256" key="1">
    <source>
        <dbReference type="ARBA" id="ARBA00004613"/>
    </source>
</evidence>
<reference evidence="8" key="1">
    <citation type="submission" date="2014-01" db="EMBL/GenBank/DDBJ databases">
        <title>The Genome Sequence of Anopheles farauti FAR1 (V2).</title>
        <authorList>
            <consortium name="The Broad Institute Genomics Platform"/>
            <person name="Neafsey D.E."/>
            <person name="Besansky N."/>
            <person name="Howell P."/>
            <person name="Walton C."/>
            <person name="Young S.K."/>
            <person name="Zeng Q."/>
            <person name="Gargeya S."/>
            <person name="Fitzgerald M."/>
            <person name="Haas B."/>
            <person name="Abouelleil A."/>
            <person name="Allen A.W."/>
            <person name="Alvarado L."/>
            <person name="Arachchi H.M."/>
            <person name="Berlin A.M."/>
            <person name="Chapman S.B."/>
            <person name="Gainer-Dewar J."/>
            <person name="Goldberg J."/>
            <person name="Griggs A."/>
            <person name="Gujja S."/>
            <person name="Hansen M."/>
            <person name="Howarth C."/>
            <person name="Imamovic A."/>
            <person name="Ireland A."/>
            <person name="Larimer J."/>
            <person name="McCowan C."/>
            <person name="Murphy C."/>
            <person name="Pearson M."/>
            <person name="Poon T.W."/>
            <person name="Priest M."/>
            <person name="Roberts A."/>
            <person name="Saif S."/>
            <person name="Shea T."/>
            <person name="Sisk P."/>
            <person name="Sykes S."/>
            <person name="Wortman J."/>
            <person name="Nusbaum C."/>
            <person name="Birren B."/>
        </authorList>
    </citation>
    <scope>NUCLEOTIDE SEQUENCE [LARGE SCALE GENOMIC DNA]</scope>
    <source>
        <strain evidence="8">FAR1</strain>
    </source>
</reference>
<evidence type="ECO:0000256" key="5">
    <source>
        <dbReference type="SAM" id="SignalP"/>
    </source>
</evidence>
<protein>
    <recommendedName>
        <fullName evidence="6">C-type lectin domain-containing protein</fullName>
    </recommendedName>
</protein>
<evidence type="ECO:0000259" key="6">
    <source>
        <dbReference type="PROSITE" id="PS50041"/>
    </source>
</evidence>
<proteinExistence type="predicted"/>
<dbReference type="Pfam" id="PF00059">
    <property type="entry name" value="Lectin_C"/>
    <property type="match status" value="1"/>
</dbReference>
<comment type="subcellular location">
    <subcellularLocation>
        <location evidence="1">Secreted</location>
    </subcellularLocation>
</comment>
<evidence type="ECO:0000256" key="4">
    <source>
        <dbReference type="ARBA" id="ARBA00022734"/>
    </source>
</evidence>
<dbReference type="GO" id="GO:0008083">
    <property type="term" value="F:growth factor activity"/>
    <property type="evidence" value="ECO:0007669"/>
    <property type="project" value="TreeGrafter"/>
</dbReference>
<evidence type="ECO:0000256" key="2">
    <source>
        <dbReference type="ARBA" id="ARBA00022525"/>
    </source>
</evidence>
<dbReference type="SUPFAM" id="SSF56436">
    <property type="entry name" value="C-type lectin-like"/>
    <property type="match status" value="1"/>
</dbReference>
<dbReference type="InterPro" id="IPR051663">
    <property type="entry name" value="CLec_Tetranectin-domain"/>
</dbReference>
<feature type="domain" description="C-type lectin" evidence="6">
    <location>
        <begin position="35"/>
        <end position="138"/>
    </location>
</feature>
<dbReference type="InterPro" id="IPR016187">
    <property type="entry name" value="CTDL_fold"/>
</dbReference>
<dbReference type="Gene3D" id="3.10.100.10">
    <property type="entry name" value="Mannose-Binding Protein A, subunit A"/>
    <property type="match status" value="1"/>
</dbReference>
<keyword evidence="3 5" id="KW-0732">Signal</keyword>
<feature type="signal peptide" evidence="5">
    <location>
        <begin position="1"/>
        <end position="20"/>
    </location>
</feature>
<dbReference type="Proteomes" id="UP000075886">
    <property type="component" value="Unassembled WGS sequence"/>
</dbReference>
<accession>A0A9I3GIM1</accession>
<dbReference type="GO" id="GO:0030246">
    <property type="term" value="F:carbohydrate binding"/>
    <property type="evidence" value="ECO:0007669"/>
    <property type="project" value="UniProtKB-KW"/>
</dbReference>
<keyword evidence="2" id="KW-0964">Secreted</keyword>
<keyword evidence="8" id="KW-1185">Reference proteome</keyword>
<evidence type="ECO:0000313" key="8">
    <source>
        <dbReference type="Proteomes" id="UP000075886"/>
    </source>
</evidence>
<reference evidence="7" key="2">
    <citation type="submission" date="2023-03" db="UniProtKB">
        <authorList>
            <consortium name="EnsemblMetazoa"/>
        </authorList>
    </citation>
    <scope>IDENTIFICATION</scope>
    <source>
        <strain evidence="7">FAR1</strain>
    </source>
</reference>
<dbReference type="EnsemblMetazoa" id="AFAF021895-RA">
    <property type="protein sequence ID" value="AFAF021895-PA"/>
    <property type="gene ID" value="AFAF021895"/>
</dbReference>
<name>A0A9I3GIM1_9DIPT</name>
<dbReference type="PANTHER" id="PTHR22799:SF1">
    <property type="entry name" value="C-TYPE LECTIN DOMAIN FAMILY 11 MEMBER A"/>
    <property type="match status" value="1"/>
</dbReference>
<organism evidence="7 8">
    <name type="scientific">Anopheles farauti</name>
    <dbReference type="NCBI Taxonomy" id="69004"/>
    <lineage>
        <taxon>Eukaryota</taxon>
        <taxon>Metazoa</taxon>
        <taxon>Ecdysozoa</taxon>
        <taxon>Arthropoda</taxon>
        <taxon>Hexapoda</taxon>
        <taxon>Insecta</taxon>
        <taxon>Pterygota</taxon>
        <taxon>Neoptera</taxon>
        <taxon>Endopterygota</taxon>
        <taxon>Diptera</taxon>
        <taxon>Nematocera</taxon>
        <taxon>Culicoidea</taxon>
        <taxon>Culicidae</taxon>
        <taxon>Anophelinae</taxon>
        <taxon>Anopheles</taxon>
    </lineage>
</organism>
<dbReference type="AlphaFoldDB" id="A0A9I3GIM1"/>
<dbReference type="GO" id="GO:0005615">
    <property type="term" value="C:extracellular space"/>
    <property type="evidence" value="ECO:0007669"/>
    <property type="project" value="TreeGrafter"/>
</dbReference>
<feature type="chain" id="PRO_5039933336" description="C-type lectin domain-containing protein" evidence="5">
    <location>
        <begin position="21"/>
        <end position="149"/>
    </location>
</feature>
<dbReference type="PANTHER" id="PTHR22799">
    <property type="entry name" value="TETRANECTIN-RELATED"/>
    <property type="match status" value="1"/>
</dbReference>
<dbReference type="SMART" id="SM00034">
    <property type="entry name" value="CLECT"/>
    <property type="match status" value="1"/>
</dbReference>
<dbReference type="EMBL" id="AXCN02001723">
    <property type="status" value="NOT_ANNOTATED_CDS"/>
    <property type="molecule type" value="Genomic_DNA"/>
</dbReference>
<keyword evidence="4" id="KW-0430">Lectin</keyword>
<sequence length="149" mass="15976">MFKVLLLTLCVAFIASEVNAKKFVAYKNPTTALIAMQVCRNFGGHLAAIESDSDHANALAAVTAKGFTFQPNELWSIAGCDSGVEGEWVLLSQNRINTYSKFLPGQPNGVAGDAENCLAYNTSADDPTNTLWDDVSCDAATVGFICEFK</sequence>
<dbReference type="InterPro" id="IPR016186">
    <property type="entry name" value="C-type_lectin-like/link_sf"/>
</dbReference>
<evidence type="ECO:0000313" key="7">
    <source>
        <dbReference type="EnsemblMetazoa" id="AFAF021895-PA"/>
    </source>
</evidence>
<dbReference type="CDD" id="cd00037">
    <property type="entry name" value="CLECT"/>
    <property type="match status" value="1"/>
</dbReference>